<protein>
    <submittedName>
        <fullName evidence="5">Elongation factor 2</fullName>
    </submittedName>
</protein>
<dbReference type="GO" id="GO:0003924">
    <property type="term" value="F:GTPase activity"/>
    <property type="evidence" value="ECO:0007669"/>
    <property type="project" value="TreeGrafter"/>
</dbReference>
<keyword evidence="1" id="KW-0963">Cytoplasm</keyword>
<dbReference type="PANTHER" id="PTHR42908:SF10">
    <property type="entry name" value="EUKARYOTIC TRANSLATION ELONGATION FACTOR 2"/>
    <property type="match status" value="1"/>
</dbReference>
<dbReference type="GO" id="GO:0003746">
    <property type="term" value="F:translation elongation factor activity"/>
    <property type="evidence" value="ECO:0007669"/>
    <property type="project" value="UniProtKB-KW"/>
</dbReference>
<keyword evidence="4" id="KW-0812">Transmembrane</keyword>
<dbReference type="PANTHER" id="PTHR42908">
    <property type="entry name" value="TRANSLATION ELONGATION FACTOR-RELATED"/>
    <property type="match status" value="1"/>
</dbReference>
<dbReference type="InterPro" id="IPR027417">
    <property type="entry name" value="P-loop_NTPase"/>
</dbReference>
<dbReference type="AlphaFoldDB" id="A0A8D8V5G9"/>
<dbReference type="GO" id="GO:1990904">
    <property type="term" value="C:ribonucleoprotein complex"/>
    <property type="evidence" value="ECO:0007669"/>
    <property type="project" value="TreeGrafter"/>
</dbReference>
<dbReference type="GO" id="GO:0005829">
    <property type="term" value="C:cytosol"/>
    <property type="evidence" value="ECO:0007669"/>
    <property type="project" value="TreeGrafter"/>
</dbReference>
<evidence type="ECO:0000256" key="3">
    <source>
        <dbReference type="ARBA" id="ARBA00022917"/>
    </source>
</evidence>
<organism evidence="5">
    <name type="scientific">Cacopsylla melanoneura</name>
    <dbReference type="NCBI Taxonomy" id="428564"/>
    <lineage>
        <taxon>Eukaryota</taxon>
        <taxon>Metazoa</taxon>
        <taxon>Ecdysozoa</taxon>
        <taxon>Arthropoda</taxon>
        <taxon>Hexapoda</taxon>
        <taxon>Insecta</taxon>
        <taxon>Pterygota</taxon>
        <taxon>Neoptera</taxon>
        <taxon>Paraneoptera</taxon>
        <taxon>Hemiptera</taxon>
        <taxon>Sternorrhyncha</taxon>
        <taxon>Psylloidea</taxon>
        <taxon>Psyllidae</taxon>
        <taxon>Psyllinae</taxon>
        <taxon>Cacopsylla</taxon>
    </lineage>
</organism>
<dbReference type="GO" id="GO:0043022">
    <property type="term" value="F:ribosome binding"/>
    <property type="evidence" value="ECO:0007669"/>
    <property type="project" value="TreeGrafter"/>
</dbReference>
<dbReference type="EMBL" id="HBUF01355601">
    <property type="protein sequence ID" value="CAG6717226.1"/>
    <property type="molecule type" value="Transcribed_RNA"/>
</dbReference>
<dbReference type="SUPFAM" id="SSF52540">
    <property type="entry name" value="P-loop containing nucleoside triphosphate hydrolases"/>
    <property type="match status" value="1"/>
</dbReference>
<sequence>MVFCFNLFHQLVTSMNLPVCWCLFFLILAVNLLVEVDRYFKKEIKNPQFSYFPVTSRPLYEGLRLFGAADFNQSAASSTYKKDEAERLLSKLGIELKAEDKEKDGKVLLKVVMRTWLPAGEALLQMIAIHLPSPVIAQKYRNECILQFAQIYPDQIIMFKKHQKENDIIVNSKHL</sequence>
<feature type="transmembrane region" description="Helical" evidence="4">
    <location>
        <begin position="15"/>
        <end position="34"/>
    </location>
</feature>
<keyword evidence="2 5" id="KW-0251">Elongation factor</keyword>
<accession>A0A8D8V5G9</accession>
<evidence type="ECO:0000256" key="1">
    <source>
        <dbReference type="ARBA" id="ARBA00022490"/>
    </source>
</evidence>
<evidence type="ECO:0000256" key="4">
    <source>
        <dbReference type="SAM" id="Phobius"/>
    </source>
</evidence>
<keyword evidence="4" id="KW-0472">Membrane</keyword>
<evidence type="ECO:0000313" key="5">
    <source>
        <dbReference type="EMBL" id="CAG6717226.1"/>
    </source>
</evidence>
<dbReference type="Gene3D" id="3.90.1430.10">
    <property type="entry name" value="Yeast translation eEF2 (G' domain)"/>
    <property type="match status" value="1"/>
</dbReference>
<proteinExistence type="predicted"/>
<evidence type="ECO:0000256" key="2">
    <source>
        <dbReference type="ARBA" id="ARBA00022768"/>
    </source>
</evidence>
<reference evidence="5" key="1">
    <citation type="submission" date="2021-05" db="EMBL/GenBank/DDBJ databases">
        <authorList>
            <person name="Alioto T."/>
            <person name="Alioto T."/>
            <person name="Gomez Garrido J."/>
        </authorList>
    </citation>
    <scope>NUCLEOTIDE SEQUENCE</scope>
</reference>
<name>A0A8D8V5G9_9HEMI</name>
<keyword evidence="3" id="KW-0648">Protein biosynthesis</keyword>
<keyword evidence="4" id="KW-1133">Transmembrane helix</keyword>